<dbReference type="Pfam" id="PF00496">
    <property type="entry name" value="SBP_bac_5"/>
    <property type="match status" value="1"/>
</dbReference>
<dbReference type="PANTHER" id="PTHR30290:SF64">
    <property type="entry name" value="ABC TRANSPORTER PERIPLASMIC BINDING PROTEIN"/>
    <property type="match status" value="1"/>
</dbReference>
<dbReference type="InterPro" id="IPR000914">
    <property type="entry name" value="SBP_5_dom"/>
</dbReference>
<dbReference type="InterPro" id="IPR030678">
    <property type="entry name" value="Peptide/Ni-bd"/>
</dbReference>
<keyword evidence="1" id="KW-0732">Signal</keyword>
<name>A0A3B0WKE7_9ZZZZ</name>
<dbReference type="InterPro" id="IPR039424">
    <property type="entry name" value="SBP_5"/>
</dbReference>
<dbReference type="Gene3D" id="3.40.190.10">
    <property type="entry name" value="Periplasmic binding protein-like II"/>
    <property type="match status" value="1"/>
</dbReference>
<gene>
    <name evidence="3" type="ORF">MNBD_GAMMA07-2202</name>
</gene>
<dbReference type="GO" id="GO:1904680">
    <property type="term" value="F:peptide transmembrane transporter activity"/>
    <property type="evidence" value="ECO:0007669"/>
    <property type="project" value="TreeGrafter"/>
</dbReference>
<dbReference type="AlphaFoldDB" id="A0A3B0WKE7"/>
<dbReference type="GO" id="GO:0030288">
    <property type="term" value="C:outer membrane-bounded periplasmic space"/>
    <property type="evidence" value="ECO:0007669"/>
    <property type="project" value="TreeGrafter"/>
</dbReference>
<evidence type="ECO:0000313" key="3">
    <source>
        <dbReference type="EMBL" id="VAW56498.1"/>
    </source>
</evidence>
<sequence length="614" mass="70518">MERNTPLECLHFNDGHIMIKTRLHIFSIILFSFIIIYSSNSAADPSAAMGYSPKYSKNFKHFDYINPNAKKGGRLVLAGSGTFDSFNPFILKGITAEGTSLLFDTLMVASKDEPFSKYPLIANDIQLAKDKLSVTFTLDPRARFNNGDKITATDVKFSFDTVVSDKAHPQFKFMYGDVKEAVIINESTIRFNFKRLNSELHLILGDINVFSKKWLEGKEFDKLTETKPIASGPYTIKKYDLGKRVVYQRNDNYWAKDLPVRKGQYNFDEIQYIYYKDLVISLEAFKAGEFEFREEYYSKLWAREHNGPNYDSGKIKKENLAHSNNAGMQGFIFNTRKEFFKDPSVRRAITLAFDFEWSNDHLFYNQYVVNDSYFSNSELQATGLPKGKELALLTEFKSQLPKAVFTQPWVAVSTKAPQSLRKNLRQAKKILLAAGLKVKDGVLVNKKGQPLKFDVLLAQKGMDRILAPFARNLAKIGIIMKYQTVDRSLYIRRLRNFDYDMIVGSFSQSMSPGNELRNMFHSISAEKKGSRNYMGANSPVIDALVEKIISSDNRDVLVTASRALDRVLLNANYLVPNWYINTHRIAYWDKFNRPEKLPLYYNAKDLMISSWWAK</sequence>
<evidence type="ECO:0000256" key="1">
    <source>
        <dbReference type="ARBA" id="ARBA00022729"/>
    </source>
</evidence>
<reference evidence="3" key="1">
    <citation type="submission" date="2018-06" db="EMBL/GenBank/DDBJ databases">
        <authorList>
            <person name="Zhirakovskaya E."/>
        </authorList>
    </citation>
    <scope>NUCLEOTIDE SEQUENCE</scope>
</reference>
<dbReference type="Gene3D" id="3.10.105.10">
    <property type="entry name" value="Dipeptide-binding Protein, Domain 3"/>
    <property type="match status" value="1"/>
</dbReference>
<evidence type="ECO:0000259" key="2">
    <source>
        <dbReference type="Pfam" id="PF00496"/>
    </source>
</evidence>
<organism evidence="3">
    <name type="scientific">hydrothermal vent metagenome</name>
    <dbReference type="NCBI Taxonomy" id="652676"/>
    <lineage>
        <taxon>unclassified sequences</taxon>
        <taxon>metagenomes</taxon>
        <taxon>ecological metagenomes</taxon>
    </lineage>
</organism>
<dbReference type="GO" id="GO:0043190">
    <property type="term" value="C:ATP-binding cassette (ABC) transporter complex"/>
    <property type="evidence" value="ECO:0007669"/>
    <property type="project" value="InterPro"/>
</dbReference>
<dbReference type="SUPFAM" id="SSF53850">
    <property type="entry name" value="Periplasmic binding protein-like II"/>
    <property type="match status" value="1"/>
</dbReference>
<accession>A0A3B0WKE7</accession>
<dbReference type="GO" id="GO:0042884">
    <property type="term" value="P:microcin transport"/>
    <property type="evidence" value="ECO:0007669"/>
    <property type="project" value="TreeGrafter"/>
</dbReference>
<dbReference type="GO" id="GO:0015833">
    <property type="term" value="P:peptide transport"/>
    <property type="evidence" value="ECO:0007669"/>
    <property type="project" value="TreeGrafter"/>
</dbReference>
<dbReference type="CDD" id="cd08497">
    <property type="entry name" value="MbnE-like"/>
    <property type="match status" value="1"/>
</dbReference>
<dbReference type="PANTHER" id="PTHR30290">
    <property type="entry name" value="PERIPLASMIC BINDING COMPONENT OF ABC TRANSPORTER"/>
    <property type="match status" value="1"/>
</dbReference>
<protein>
    <submittedName>
        <fullName evidence="3">ABC transporter, periplasmic substrate-binding protein</fullName>
    </submittedName>
</protein>
<feature type="domain" description="Solute-binding protein family 5" evidence="2">
    <location>
        <begin position="118"/>
        <end position="520"/>
    </location>
</feature>
<dbReference type="PIRSF" id="PIRSF002741">
    <property type="entry name" value="MppA"/>
    <property type="match status" value="1"/>
</dbReference>
<proteinExistence type="predicted"/>
<dbReference type="EMBL" id="UOFF01000239">
    <property type="protein sequence ID" value="VAW56498.1"/>
    <property type="molecule type" value="Genomic_DNA"/>
</dbReference>